<reference evidence="2" key="1">
    <citation type="submission" date="2009-02" db="EMBL/GenBank/DDBJ databases">
        <authorList>
            <person name="Fulton L."/>
            <person name="Clifton S."/>
            <person name="Fulton B."/>
            <person name="Xu J."/>
            <person name="Minx P."/>
            <person name="Pepin K.H."/>
            <person name="Johnson M."/>
            <person name="Bhonagiri V."/>
            <person name="Nash W.E."/>
            <person name="Mardis E.R."/>
            <person name="Wilson R.K."/>
        </authorList>
    </citation>
    <scope>NUCLEOTIDE SEQUENCE [LARGE SCALE GENOMIC DNA]</scope>
    <source>
        <strain evidence="2">DSM 15053</strain>
    </source>
</reference>
<dbReference type="eggNOG" id="COG2606">
    <property type="taxonomic scope" value="Bacteria"/>
</dbReference>
<accession>C0C3E8</accession>
<protein>
    <submittedName>
        <fullName evidence="2">YbaK/proline--tRNA ligase associated domain protein</fullName>
    </submittedName>
</protein>
<proteinExistence type="predicted"/>
<evidence type="ECO:0000313" key="3">
    <source>
        <dbReference type="Proteomes" id="UP000004893"/>
    </source>
</evidence>
<dbReference type="STRING" id="553973.CLOHYLEM_06610"/>
<dbReference type="InterPro" id="IPR036754">
    <property type="entry name" value="YbaK/aa-tRNA-synt-asso_dom_sf"/>
</dbReference>
<keyword evidence="3" id="KW-1185">Reference proteome</keyword>
<dbReference type="HOGENOM" id="CLU_094875_0_3_9"/>
<organism evidence="2 3">
    <name type="scientific">[Clostridium] hylemonae DSM 15053</name>
    <dbReference type="NCBI Taxonomy" id="553973"/>
    <lineage>
        <taxon>Bacteria</taxon>
        <taxon>Bacillati</taxon>
        <taxon>Bacillota</taxon>
        <taxon>Clostridia</taxon>
        <taxon>Lachnospirales</taxon>
        <taxon>Lachnospiraceae</taxon>
    </lineage>
</organism>
<dbReference type="PANTHER" id="PTHR30411:SF1">
    <property type="entry name" value="CYTOPLASMIC PROTEIN"/>
    <property type="match status" value="1"/>
</dbReference>
<dbReference type="GO" id="GO:0016874">
    <property type="term" value="F:ligase activity"/>
    <property type="evidence" value="ECO:0007669"/>
    <property type="project" value="UniProtKB-KW"/>
</dbReference>
<dbReference type="SUPFAM" id="SSF55826">
    <property type="entry name" value="YbaK/ProRS associated domain"/>
    <property type="match status" value="1"/>
</dbReference>
<dbReference type="EMBL" id="ABYI02000028">
    <property type="protein sequence ID" value="EEG73324.1"/>
    <property type="molecule type" value="Genomic_DNA"/>
</dbReference>
<reference evidence="2" key="2">
    <citation type="submission" date="2013-06" db="EMBL/GenBank/DDBJ databases">
        <title>Draft genome sequence of Clostridium hylemonae (DSM 15053).</title>
        <authorList>
            <person name="Sudarsanam P."/>
            <person name="Ley R."/>
            <person name="Guruge J."/>
            <person name="Turnbaugh P.J."/>
            <person name="Mahowald M."/>
            <person name="Liep D."/>
            <person name="Gordon J."/>
        </authorList>
    </citation>
    <scope>NUCLEOTIDE SEQUENCE</scope>
    <source>
        <strain evidence="2">DSM 15053</strain>
    </source>
</reference>
<sequence>MDMAAQRVVRLLKKQTFTYEIRDCDRDFESTEDSIKLLSVPEEKIAKTLVFAAPIGASVIILSGDAKIDPGKYEKQFKVKRIVLDEEDLMEYTGCRPGAVSPIALPGKRAKVYMDVSLQRFMDEYVYTSGGTGNSAVGITARDLYEVTGCRQWIDISSGWRRGEDEE</sequence>
<dbReference type="GO" id="GO:0002161">
    <property type="term" value="F:aminoacyl-tRNA deacylase activity"/>
    <property type="evidence" value="ECO:0007669"/>
    <property type="project" value="InterPro"/>
</dbReference>
<dbReference type="Proteomes" id="UP000004893">
    <property type="component" value="Unassembled WGS sequence"/>
</dbReference>
<evidence type="ECO:0000259" key="1">
    <source>
        <dbReference type="Pfam" id="PF04073"/>
    </source>
</evidence>
<comment type="caution">
    <text evidence="2">The sequence shown here is derived from an EMBL/GenBank/DDBJ whole genome shotgun (WGS) entry which is preliminary data.</text>
</comment>
<dbReference type="Pfam" id="PF04073">
    <property type="entry name" value="tRNA_edit"/>
    <property type="match status" value="1"/>
</dbReference>
<keyword evidence="2" id="KW-0436">Ligase</keyword>
<evidence type="ECO:0000313" key="2">
    <source>
        <dbReference type="EMBL" id="EEG73324.1"/>
    </source>
</evidence>
<dbReference type="Gene3D" id="3.90.960.10">
    <property type="entry name" value="YbaK/aminoacyl-tRNA synthetase-associated domain"/>
    <property type="match status" value="1"/>
</dbReference>
<dbReference type="PANTHER" id="PTHR30411">
    <property type="entry name" value="CYTOPLASMIC PROTEIN"/>
    <property type="match status" value="1"/>
</dbReference>
<feature type="domain" description="YbaK/aminoacyl-tRNA synthetase-associated" evidence="1">
    <location>
        <begin position="29"/>
        <end position="144"/>
    </location>
</feature>
<name>C0C3E8_9FIRM</name>
<dbReference type="InterPro" id="IPR007214">
    <property type="entry name" value="YbaK/aa-tRNA-synth-assoc-dom"/>
</dbReference>
<gene>
    <name evidence="2" type="ORF">CLOHYLEM_06610</name>
</gene>
<dbReference type="OrthoDB" id="9798760at2"/>
<dbReference type="AlphaFoldDB" id="C0C3E8"/>